<dbReference type="InterPro" id="IPR000836">
    <property type="entry name" value="PRTase_dom"/>
</dbReference>
<dbReference type="STRING" id="167879.CPS_0218"/>
<dbReference type="PANTHER" id="PTHR47505:SF1">
    <property type="entry name" value="DNA UTILIZATION PROTEIN YHGH"/>
    <property type="match status" value="1"/>
</dbReference>
<dbReference type="Pfam" id="PF00156">
    <property type="entry name" value="Pribosyltran"/>
    <property type="match status" value="1"/>
</dbReference>
<gene>
    <name evidence="3" type="ordered locus">CPS_0218</name>
</gene>
<dbReference type="InterPro" id="IPR051910">
    <property type="entry name" value="ComF/GntX_DNA_util-trans"/>
</dbReference>
<dbReference type="Gene3D" id="3.40.50.2020">
    <property type="match status" value="1"/>
</dbReference>
<dbReference type="KEGG" id="cps:CPS_0218"/>
<dbReference type="Proteomes" id="UP000000547">
    <property type="component" value="Chromosome"/>
</dbReference>
<dbReference type="InterPro" id="IPR029057">
    <property type="entry name" value="PRTase-like"/>
</dbReference>
<dbReference type="EMBL" id="CP000083">
    <property type="protein sequence ID" value="AAZ25928.1"/>
    <property type="molecule type" value="Genomic_DNA"/>
</dbReference>
<dbReference type="PANTHER" id="PTHR47505">
    <property type="entry name" value="DNA UTILIZATION PROTEIN YHGH"/>
    <property type="match status" value="1"/>
</dbReference>
<evidence type="ECO:0000313" key="3">
    <source>
        <dbReference type="EMBL" id="AAZ25928.1"/>
    </source>
</evidence>
<organism evidence="3 4">
    <name type="scientific">Colwellia psychrerythraea (strain 34H / ATCC BAA-681)</name>
    <name type="common">Vibrio psychroerythus</name>
    <dbReference type="NCBI Taxonomy" id="167879"/>
    <lineage>
        <taxon>Bacteria</taxon>
        <taxon>Pseudomonadati</taxon>
        <taxon>Pseudomonadota</taxon>
        <taxon>Gammaproteobacteria</taxon>
        <taxon>Alteromonadales</taxon>
        <taxon>Colwelliaceae</taxon>
        <taxon>Colwellia</taxon>
    </lineage>
</organism>
<name>Q48AC8_COLP3</name>
<dbReference type="CDD" id="cd06223">
    <property type="entry name" value="PRTases_typeI"/>
    <property type="match status" value="1"/>
</dbReference>
<evidence type="ECO:0000313" key="4">
    <source>
        <dbReference type="Proteomes" id="UP000000547"/>
    </source>
</evidence>
<dbReference type="SUPFAM" id="SSF53271">
    <property type="entry name" value="PRTase-like"/>
    <property type="match status" value="1"/>
</dbReference>
<comment type="similarity">
    <text evidence="1">Belongs to the ComF/GntX family.</text>
</comment>
<reference evidence="3" key="1">
    <citation type="journal article" date="2005" name="Proc. Natl. Acad. Sci. U.S.A.">
        <title>The psychrophilic lifestyle as revealed by the genome sequence of Colwellia psychrerythraea 34H through genomic and proteomic analyses.</title>
        <authorList>
            <person name="Methe B.A."/>
            <person name="Nelson K.E."/>
            <person name="Deming J.W."/>
            <person name="Momen B."/>
            <person name="Melamud E."/>
            <person name="Zhang X."/>
            <person name="Moult J."/>
            <person name="Madupu R."/>
            <person name="Nelson W.C."/>
            <person name="Dodson R.J."/>
            <person name="Brinkac L.M."/>
            <person name="Daugherty S.C."/>
            <person name="Durkin A.S."/>
            <person name="DeBoy R.T."/>
            <person name="Kolonay J.F."/>
            <person name="Sullivan S.A."/>
            <person name="Zhou L."/>
            <person name="Davidsen T.M."/>
            <person name="Wu M."/>
            <person name="Huston A.L."/>
            <person name="Lewis M."/>
            <person name="Weaver B."/>
            <person name="Weidman J.F."/>
            <person name="Khouri H."/>
            <person name="Utterback T.R."/>
            <person name="Feldblyum T.V."/>
            <person name="Fraser C.M."/>
        </authorList>
    </citation>
    <scope>NUCLEOTIDE SEQUENCE [LARGE SCALE GENOMIC DNA]</scope>
    <source>
        <strain evidence="3">34H</strain>
    </source>
</reference>
<proteinExistence type="inferred from homology"/>
<feature type="domain" description="Phosphoribosyltransferase" evidence="2">
    <location>
        <begin position="187"/>
        <end position="259"/>
    </location>
</feature>
<dbReference type="AlphaFoldDB" id="Q48AC8"/>
<accession>Q48AC8</accession>
<evidence type="ECO:0000256" key="1">
    <source>
        <dbReference type="ARBA" id="ARBA00008007"/>
    </source>
</evidence>
<dbReference type="HOGENOM" id="CLU_054549_1_0_6"/>
<protein>
    <submittedName>
        <fullName evidence="3">Competence protein, homolog</fullName>
    </submittedName>
</protein>
<sequence>MVLVYIIRQKVSNMAWKLDSNIFKRYYIDTLKSISCCDLCGANVSDSYLLGYSLSQALLCQSCVNDLPYFNQSLIAGNLLRWPAVHRALPNIHFEQLFALSPYIYPFNKWLAQMKYLGRFELASLFSVLLCAQWQAMIMNQTIIPINLVLAVPLHIKKWQVRGYNQAHLIAKTFAETLSLPYDANLVLRVKNNDSQMGKTGSQRRKNLANAFALQRKLGSHIKHVLIVDDVVTTGTTVSEISKLLKQAGVETVTLVTVCLTVPNAKDNGPVIS</sequence>
<evidence type="ECO:0000259" key="2">
    <source>
        <dbReference type="Pfam" id="PF00156"/>
    </source>
</evidence>